<sequence>MKELVSINDKKIEVKEFNNQRVVTFKDIDLVHERPEGTARKRFNDNKDRFLENIDYFEVSPKNGQSLAGYGFSKYASKGILLTESGYLMLVKSFTDDLAWEVQRKLVNYYFRAKQVADVLSQLSPQTQALINLELRQKEMESEIAATREQINTIKDTIVNRDEDWRRDVNKKLRKIGFKHGKYNEFVAESYELLEARARCNLKRRLENYRERLQKAGATKTVINKANYLDVISQDERLKEIYINIVNQMYVKYAA</sequence>
<dbReference type="RefSeq" id="WP_093754844.1">
    <property type="nucleotide sequence ID" value="NZ_FNNG01000018.1"/>
</dbReference>
<dbReference type="Proteomes" id="UP000198828">
    <property type="component" value="Unassembled WGS sequence"/>
</dbReference>
<dbReference type="AlphaFoldDB" id="A0A1H3E9F8"/>
<organism evidence="3 4">
    <name type="scientific">Tepidimicrobium xylanilyticum</name>
    <dbReference type="NCBI Taxonomy" id="1123352"/>
    <lineage>
        <taxon>Bacteria</taxon>
        <taxon>Bacillati</taxon>
        <taxon>Bacillota</taxon>
        <taxon>Tissierellia</taxon>
        <taxon>Tissierellales</taxon>
        <taxon>Tepidimicrobiaceae</taxon>
        <taxon>Tepidimicrobium</taxon>
    </lineage>
</organism>
<evidence type="ECO:0000259" key="2">
    <source>
        <dbReference type="Pfam" id="PF10543"/>
    </source>
</evidence>
<proteinExistence type="predicted"/>
<dbReference type="OrthoDB" id="9812611at2"/>
<dbReference type="EMBL" id="FNNG01000018">
    <property type="protein sequence ID" value="SDX75392.1"/>
    <property type="molecule type" value="Genomic_DNA"/>
</dbReference>
<keyword evidence="4" id="KW-1185">Reference proteome</keyword>
<feature type="coiled-coil region" evidence="1">
    <location>
        <begin position="130"/>
        <end position="157"/>
    </location>
</feature>
<evidence type="ECO:0000313" key="4">
    <source>
        <dbReference type="Proteomes" id="UP000198828"/>
    </source>
</evidence>
<dbReference type="InterPro" id="IPR018873">
    <property type="entry name" value="KilA-N_DNA-bd_domain"/>
</dbReference>
<evidence type="ECO:0000313" key="3">
    <source>
        <dbReference type="EMBL" id="SDX75392.1"/>
    </source>
</evidence>
<dbReference type="Pfam" id="PF10543">
    <property type="entry name" value="ORF6N"/>
    <property type="match status" value="1"/>
</dbReference>
<accession>A0A1H3E9F8</accession>
<protein>
    <submittedName>
        <fullName evidence="3">ORF6N domain-containing protein</fullName>
    </submittedName>
</protein>
<reference evidence="3 4" key="1">
    <citation type="submission" date="2016-10" db="EMBL/GenBank/DDBJ databases">
        <authorList>
            <person name="de Groot N.N."/>
        </authorList>
    </citation>
    <scope>NUCLEOTIDE SEQUENCE [LARGE SCALE GENOMIC DNA]</scope>
    <source>
        <strain evidence="3 4">DSM 23310</strain>
    </source>
</reference>
<feature type="domain" description="KilA-N DNA-binding" evidence="2">
    <location>
        <begin position="14"/>
        <end position="93"/>
    </location>
</feature>
<name>A0A1H3E9F8_9FIRM</name>
<gene>
    <name evidence="3" type="ORF">SAMN05660923_02872</name>
</gene>
<evidence type="ECO:0000256" key="1">
    <source>
        <dbReference type="SAM" id="Coils"/>
    </source>
</evidence>
<keyword evidence="1" id="KW-0175">Coiled coil</keyword>